<evidence type="ECO:0000256" key="1">
    <source>
        <dbReference type="SAM" id="Phobius"/>
    </source>
</evidence>
<comment type="caution">
    <text evidence="2">The sequence shown here is derived from an EMBL/GenBank/DDBJ whole genome shotgun (WGS) entry which is preliminary data.</text>
</comment>
<dbReference type="Proteomes" id="UP000543804">
    <property type="component" value="Unassembled WGS sequence"/>
</dbReference>
<feature type="transmembrane region" description="Helical" evidence="1">
    <location>
        <begin position="453"/>
        <end position="473"/>
    </location>
</feature>
<feature type="transmembrane region" description="Helical" evidence="1">
    <location>
        <begin position="543"/>
        <end position="561"/>
    </location>
</feature>
<feature type="transmembrane region" description="Helical" evidence="1">
    <location>
        <begin position="365"/>
        <end position="385"/>
    </location>
</feature>
<feature type="transmembrane region" description="Helical" evidence="1">
    <location>
        <begin position="419"/>
        <end position="441"/>
    </location>
</feature>
<feature type="transmembrane region" description="Helical" evidence="1">
    <location>
        <begin position="654"/>
        <end position="674"/>
    </location>
</feature>
<reference evidence="2 3" key="1">
    <citation type="submission" date="2020-04" db="EMBL/GenBank/DDBJ databases">
        <authorList>
            <person name="Hitch T.C.A."/>
            <person name="Wylensek D."/>
            <person name="Clavel T."/>
        </authorList>
    </citation>
    <scope>NUCLEOTIDE SEQUENCE [LARGE SCALE GENOMIC DNA]</scope>
    <source>
        <strain evidence="2 3">PG-130-P53-12</strain>
    </source>
</reference>
<organism evidence="2 3">
    <name type="scientific">Selenomonas bovis</name>
    <dbReference type="NCBI Taxonomy" id="416586"/>
    <lineage>
        <taxon>Bacteria</taxon>
        <taxon>Bacillati</taxon>
        <taxon>Bacillota</taxon>
        <taxon>Negativicutes</taxon>
        <taxon>Selenomonadales</taxon>
        <taxon>Selenomonadaceae</taxon>
        <taxon>Selenomonas</taxon>
    </lineage>
</organism>
<keyword evidence="1" id="KW-0472">Membrane</keyword>
<sequence length="686" mass="75916">MKVFRYSRVLIAIIAIGLIAALAIDFARSGVEHQNTRVDLAIDYEGLQELAQREGLPEAEVLQAAKDAGITSLAVYETTFKKLNENGKTTAVSGARLLESYHDGTLTDPAWRKLVEDGEIKGTEVYVTGHDKRTYREVKEDLYRRLGSDRVSVLSAGGEEVLAVKAHYESLMKMNLGMPTDEMQAVNDAGFYVLARPSNYEKCTPDDVKAVFSRLDGFQISEIVFSGNQVLGTPKALQTTIDEMKARGINLGLIEAVTQLQFYKQDGMTEVAKGLGYDKVARLYSIPKDEQPKLKIDTAVERWANTDMERNIRIDLLRIYDKPSPNMTLMETNMKYFRDTHEALLRHGFTVGPAATFSSFYPSKYLRAVLMLGVAAAGVLYLSLVIPRLNARPRYQYLIFAVLALLAAVPVLMGNGAKIRVLAAFASANVFPALAVIWQLDRIRARQRTEKRLPALVATGVTALFVTGALSYVGAAYLSGALADTEYLLEFNIFRGIKLTFLLPIVLVGIAFLQRFDIFDGRMDDTDGVVAQMKKILDMPVRIKTLLIGLVVLAAAVVFVARSGHTSGMPVSSLELRFRAALEQAFYARPRTKELLIGHPAFLLAWMAFWRKWPTMVLCALVLVATIGQGSMVETFAHMRTPVYMSFMRGIGGIVLGAGIGALCMVLIELWQWLLKKAAAAAKERK</sequence>
<keyword evidence="1" id="KW-1133">Transmembrane helix</keyword>
<keyword evidence="1" id="KW-0812">Transmembrane</keyword>
<evidence type="ECO:0000313" key="3">
    <source>
        <dbReference type="Proteomes" id="UP000543804"/>
    </source>
</evidence>
<proteinExistence type="predicted"/>
<feature type="transmembrane region" description="Helical" evidence="1">
    <location>
        <begin position="613"/>
        <end position="633"/>
    </location>
</feature>
<dbReference type="EMBL" id="JABAFA010000020">
    <property type="protein sequence ID" value="NMD99139.1"/>
    <property type="molecule type" value="Genomic_DNA"/>
</dbReference>
<accession>A0A848B4E7</accession>
<feature type="transmembrane region" description="Helical" evidence="1">
    <location>
        <begin position="397"/>
        <end position="413"/>
    </location>
</feature>
<dbReference type="Pfam" id="PF18949">
    <property type="entry name" value="DUF5693"/>
    <property type="match status" value="1"/>
</dbReference>
<keyword evidence="3" id="KW-1185">Reference proteome</keyword>
<name>A0A848B4E7_9FIRM</name>
<dbReference type="RefSeq" id="WP_170077554.1">
    <property type="nucleotide sequence ID" value="NZ_JABAFA010000020.1"/>
</dbReference>
<gene>
    <name evidence="2" type="ORF">HF878_06590</name>
</gene>
<protein>
    <submittedName>
        <fullName evidence="2">Uncharacterized protein</fullName>
    </submittedName>
</protein>
<feature type="transmembrane region" description="Helical" evidence="1">
    <location>
        <begin position="493"/>
        <end position="513"/>
    </location>
</feature>
<dbReference type="AlphaFoldDB" id="A0A848B4E7"/>
<evidence type="ECO:0000313" key="2">
    <source>
        <dbReference type="EMBL" id="NMD99139.1"/>
    </source>
</evidence>
<dbReference type="InterPro" id="IPR043748">
    <property type="entry name" value="DUF5693"/>
</dbReference>